<feature type="transmembrane region" description="Helical" evidence="1">
    <location>
        <begin position="104"/>
        <end position="124"/>
    </location>
</feature>
<feature type="transmembrane region" description="Helical" evidence="1">
    <location>
        <begin position="161"/>
        <end position="184"/>
    </location>
</feature>
<feature type="transmembrane region" description="Helical" evidence="1">
    <location>
        <begin position="191"/>
        <end position="208"/>
    </location>
</feature>
<dbReference type="Proteomes" id="UP000219467">
    <property type="component" value="Unassembled WGS sequence"/>
</dbReference>
<feature type="transmembrane region" description="Helical" evidence="1">
    <location>
        <begin position="47"/>
        <end position="71"/>
    </location>
</feature>
<sequence>MLSLMKALLTFVAALAFGASALAVQGFRGFRPDQFPIPQIDPPVQPAGYAFAIWGVIYLWLILGAGFGVVLRPVEDDWDEMRLPLIGSLGIGAFWIPVANVSPFWATVMIWAMLALAVMALLKAGRDDPWWQRAPIGLYAGWLTAAACVATGLLLAGHGLLGAQTAALVAIGLALAVGLGVLLLRHDIPTYALALAWALVGVMVSNLAPLNLVVLATCAVGLAILALQILATRR</sequence>
<feature type="transmembrane region" description="Helical" evidence="1">
    <location>
        <begin position="83"/>
        <end position="98"/>
    </location>
</feature>
<evidence type="ECO:0008006" key="4">
    <source>
        <dbReference type="Google" id="ProtNLM"/>
    </source>
</evidence>
<dbReference type="AlphaFoldDB" id="A0A285D3X6"/>
<evidence type="ECO:0000256" key="1">
    <source>
        <dbReference type="SAM" id="Phobius"/>
    </source>
</evidence>
<protein>
    <recommendedName>
        <fullName evidence="4">TspO/MBR related protein</fullName>
    </recommendedName>
</protein>
<evidence type="ECO:0000313" key="2">
    <source>
        <dbReference type="EMBL" id="SNX74510.1"/>
    </source>
</evidence>
<keyword evidence="1" id="KW-0472">Membrane</keyword>
<keyword evidence="3" id="KW-1185">Reference proteome</keyword>
<name>A0A285D3X6_9RHOB</name>
<accession>A0A285D3X6</accession>
<dbReference type="PANTHER" id="PTHR33802:SF1">
    <property type="entry name" value="XK-RELATED PROTEIN"/>
    <property type="match status" value="1"/>
</dbReference>
<dbReference type="PANTHER" id="PTHR33802">
    <property type="entry name" value="SI:CH211-161H7.5-RELATED"/>
    <property type="match status" value="1"/>
</dbReference>
<gene>
    <name evidence="2" type="ORF">SAMN05878503_12315</name>
</gene>
<feature type="transmembrane region" description="Helical" evidence="1">
    <location>
        <begin position="214"/>
        <end position="231"/>
    </location>
</feature>
<keyword evidence="1" id="KW-1133">Transmembrane helix</keyword>
<evidence type="ECO:0000313" key="3">
    <source>
        <dbReference type="Proteomes" id="UP000219467"/>
    </source>
</evidence>
<feature type="transmembrane region" description="Helical" evidence="1">
    <location>
        <begin position="136"/>
        <end position="155"/>
    </location>
</feature>
<dbReference type="EMBL" id="OAOQ01000023">
    <property type="protein sequence ID" value="SNX74510.1"/>
    <property type="molecule type" value="Genomic_DNA"/>
</dbReference>
<keyword evidence="1" id="KW-0812">Transmembrane</keyword>
<reference evidence="3" key="1">
    <citation type="submission" date="2017-08" db="EMBL/GenBank/DDBJ databases">
        <authorList>
            <person name="Varghese N."/>
            <person name="Submissions S."/>
        </authorList>
    </citation>
    <scope>NUCLEOTIDE SEQUENCE [LARGE SCALE GENOMIC DNA]</scope>
    <source>
        <strain evidence="3">JA234</strain>
    </source>
</reference>
<organism evidence="2 3">
    <name type="scientific">Cereibacter ovatus</name>
    <dbReference type="NCBI Taxonomy" id="439529"/>
    <lineage>
        <taxon>Bacteria</taxon>
        <taxon>Pseudomonadati</taxon>
        <taxon>Pseudomonadota</taxon>
        <taxon>Alphaproteobacteria</taxon>
        <taxon>Rhodobacterales</taxon>
        <taxon>Paracoccaceae</taxon>
        <taxon>Cereibacter</taxon>
    </lineage>
</organism>
<proteinExistence type="predicted"/>